<dbReference type="InterPro" id="IPR010982">
    <property type="entry name" value="Lambda_DNA-bd_dom_sf"/>
</dbReference>
<dbReference type="PROSITE" id="PS50943">
    <property type="entry name" value="HTH_CROC1"/>
    <property type="match status" value="1"/>
</dbReference>
<dbReference type="SUPFAM" id="SSF53822">
    <property type="entry name" value="Periplasmic binding protein-like I"/>
    <property type="match status" value="1"/>
</dbReference>
<comment type="caution">
    <text evidence="6">The sequence shown here is derived from an EMBL/GenBank/DDBJ whole genome shotgun (WGS) entry which is preliminary data.</text>
</comment>
<dbReference type="Gene3D" id="1.10.260.40">
    <property type="entry name" value="lambda repressor-like DNA-binding domains"/>
    <property type="match status" value="1"/>
</dbReference>
<evidence type="ECO:0000313" key="6">
    <source>
        <dbReference type="EMBL" id="NDL67076.1"/>
    </source>
</evidence>
<proteinExistence type="predicted"/>
<dbReference type="PANTHER" id="PTHR30146">
    <property type="entry name" value="LACI-RELATED TRANSCRIPTIONAL REPRESSOR"/>
    <property type="match status" value="1"/>
</dbReference>
<evidence type="ECO:0000256" key="1">
    <source>
        <dbReference type="ARBA" id="ARBA00023015"/>
    </source>
</evidence>
<dbReference type="PROSITE" id="PS50932">
    <property type="entry name" value="HTH_LACI_2"/>
    <property type="match status" value="1"/>
</dbReference>
<dbReference type="InterPro" id="IPR000843">
    <property type="entry name" value="HTH_LacI"/>
</dbReference>
<dbReference type="GO" id="GO:0000976">
    <property type="term" value="F:transcription cis-regulatory region binding"/>
    <property type="evidence" value="ECO:0007669"/>
    <property type="project" value="TreeGrafter"/>
</dbReference>
<keyword evidence="1" id="KW-0805">Transcription regulation</keyword>
<dbReference type="CDD" id="cd06267">
    <property type="entry name" value="PBP1_LacI_sugar_binding-like"/>
    <property type="match status" value="1"/>
</dbReference>
<dbReference type="InterPro" id="IPR028082">
    <property type="entry name" value="Peripla_BP_I"/>
</dbReference>
<keyword evidence="3" id="KW-0804">Transcription</keyword>
<dbReference type="SMART" id="SM00354">
    <property type="entry name" value="HTH_LACI"/>
    <property type="match status" value="1"/>
</dbReference>
<dbReference type="RefSeq" id="WP_162369800.1">
    <property type="nucleotide sequence ID" value="NZ_JAAEEH010000009.1"/>
</dbReference>
<evidence type="ECO:0000256" key="3">
    <source>
        <dbReference type="ARBA" id="ARBA00023163"/>
    </source>
</evidence>
<protein>
    <submittedName>
        <fullName evidence="6">LacI family transcriptional regulator</fullName>
    </submittedName>
</protein>
<dbReference type="PROSITE" id="PS00356">
    <property type="entry name" value="HTH_LACI_1"/>
    <property type="match status" value="1"/>
</dbReference>
<sequence>MEHRSTIQEVAKRAGVSNSTVSRVLNKNYPVKEETRKRVEEAIEALQFKPNLLARSLIQDKSHTIGILTPSIENLFFSQVVKGIDRHTRPQDYITFLCTTDGDPGNERRMLDTLLNRSVDGIIVIDPQTENVKSGLYEKVGRRIPLVLVNGWYKGVDCNYVLNDEVAGAVEALGHFLREGHRRIAFLRGNRSHSYDVKEEAYREFLAEEGLEPKGGQVLRIADGNGQETVEQARRAVREALGDRQGTFDALLCCNDWMALGALRAVRELKLVPGREISIMGFDNTLISEIADIPISTVDHHMTRLGQTAAQRLFEVIGEPKQKTRKIIMQTDLVIRST</sequence>
<evidence type="ECO:0000256" key="2">
    <source>
        <dbReference type="ARBA" id="ARBA00023125"/>
    </source>
</evidence>
<dbReference type="GO" id="GO:0003700">
    <property type="term" value="F:DNA-binding transcription factor activity"/>
    <property type="evidence" value="ECO:0007669"/>
    <property type="project" value="TreeGrafter"/>
</dbReference>
<dbReference type="Gene3D" id="3.40.50.2300">
    <property type="match status" value="2"/>
</dbReference>
<evidence type="ECO:0000259" key="5">
    <source>
        <dbReference type="PROSITE" id="PS50943"/>
    </source>
</evidence>
<dbReference type="PRINTS" id="PR00036">
    <property type="entry name" value="HTHLACI"/>
</dbReference>
<evidence type="ECO:0000259" key="4">
    <source>
        <dbReference type="PROSITE" id="PS50932"/>
    </source>
</evidence>
<dbReference type="InterPro" id="IPR046335">
    <property type="entry name" value="LacI/GalR-like_sensor"/>
</dbReference>
<dbReference type="EMBL" id="JAAEEH010000009">
    <property type="protein sequence ID" value="NDL67076.1"/>
    <property type="molecule type" value="Genomic_DNA"/>
</dbReference>
<organism evidence="6 7">
    <name type="scientific">Anaerotalea alkaliphila</name>
    <dbReference type="NCBI Taxonomy" id="2662126"/>
    <lineage>
        <taxon>Bacteria</taxon>
        <taxon>Bacillati</taxon>
        <taxon>Bacillota</taxon>
        <taxon>Clostridia</taxon>
        <taxon>Eubacteriales</taxon>
        <taxon>Anaerotalea</taxon>
    </lineage>
</organism>
<dbReference type="AlphaFoldDB" id="A0A7X5HV69"/>
<dbReference type="Pfam" id="PF00356">
    <property type="entry name" value="LacI"/>
    <property type="match status" value="1"/>
</dbReference>
<dbReference type="Pfam" id="PF13377">
    <property type="entry name" value="Peripla_BP_3"/>
    <property type="match status" value="1"/>
</dbReference>
<accession>A0A7X5HV69</accession>
<evidence type="ECO:0000313" key="7">
    <source>
        <dbReference type="Proteomes" id="UP000461585"/>
    </source>
</evidence>
<dbReference type="InterPro" id="IPR001387">
    <property type="entry name" value="Cro/C1-type_HTH"/>
</dbReference>
<dbReference type="Proteomes" id="UP000461585">
    <property type="component" value="Unassembled WGS sequence"/>
</dbReference>
<dbReference type="PANTHER" id="PTHR30146:SF109">
    <property type="entry name" value="HTH-TYPE TRANSCRIPTIONAL REGULATOR GALS"/>
    <property type="match status" value="1"/>
</dbReference>
<reference evidence="6 7" key="1">
    <citation type="submission" date="2020-01" db="EMBL/GenBank/DDBJ databases">
        <title>Anaeroalcalibacter tamaniensis gen. nov., sp. nov., moderately halophilic strictly anaerobic fermenter bacterium from mud volcano of Taman peninsula.</title>
        <authorList>
            <person name="Frolova A."/>
            <person name="Merkel A.Y."/>
            <person name="Slobodkin A.I."/>
        </authorList>
    </citation>
    <scope>NUCLEOTIDE SEQUENCE [LARGE SCALE GENOMIC DNA]</scope>
    <source>
        <strain evidence="6 7">F-3ap</strain>
    </source>
</reference>
<keyword evidence="7" id="KW-1185">Reference proteome</keyword>
<gene>
    <name evidence="6" type="ORF">GXN74_04845</name>
</gene>
<feature type="domain" description="HTH lacI-type" evidence="4">
    <location>
        <begin position="5"/>
        <end position="59"/>
    </location>
</feature>
<keyword evidence="2" id="KW-0238">DNA-binding</keyword>
<name>A0A7X5HV69_9FIRM</name>
<dbReference type="CDD" id="cd01392">
    <property type="entry name" value="HTH_LacI"/>
    <property type="match status" value="1"/>
</dbReference>
<dbReference type="SUPFAM" id="SSF47413">
    <property type="entry name" value="lambda repressor-like DNA-binding domains"/>
    <property type="match status" value="1"/>
</dbReference>
<feature type="domain" description="HTH cro/C1-type" evidence="5">
    <location>
        <begin position="6"/>
        <end position="53"/>
    </location>
</feature>